<dbReference type="EMBL" id="LGVG01000054">
    <property type="protein sequence ID" value="KNE23858.1"/>
    <property type="molecule type" value="Genomic_DNA"/>
</dbReference>
<reference evidence="2 3" key="1">
    <citation type="submission" date="2015-07" db="EMBL/GenBank/DDBJ databases">
        <title>Draft genome of Achromobacter spanius.</title>
        <authorList>
            <person name="Wang X."/>
        </authorList>
    </citation>
    <scope>NUCLEOTIDE SEQUENCE [LARGE SCALE GENOMIC DNA]</scope>
    <source>
        <strain evidence="2 3">CGMCC9173</strain>
    </source>
</reference>
<gene>
    <name evidence="2" type="ORF">AFM18_26420</name>
</gene>
<evidence type="ECO:0000313" key="2">
    <source>
        <dbReference type="EMBL" id="KNE23858.1"/>
    </source>
</evidence>
<dbReference type="AlphaFoldDB" id="A0AAW3HWW8"/>
<keyword evidence="1" id="KW-1133">Transmembrane helix</keyword>
<sequence>MKLKTKIGKFVSRTLNRVFAFTGIPEGIKLLTKAAIIRDRLFLAAVISTSLALVPSALLVVFLLTRVDFTERWMHPTKYILQALFISLVCVEAFLRRYTSVKRLSARWRQQRAPQSFR</sequence>
<proteinExistence type="predicted"/>
<organism evidence="2 3">
    <name type="scientific">Achromobacter spanius</name>
    <dbReference type="NCBI Taxonomy" id="217203"/>
    <lineage>
        <taxon>Bacteria</taxon>
        <taxon>Pseudomonadati</taxon>
        <taxon>Pseudomonadota</taxon>
        <taxon>Betaproteobacteria</taxon>
        <taxon>Burkholderiales</taxon>
        <taxon>Alcaligenaceae</taxon>
        <taxon>Achromobacter</taxon>
    </lineage>
</organism>
<keyword evidence="1" id="KW-0812">Transmembrane</keyword>
<protein>
    <recommendedName>
        <fullName evidence="4">ABC transmembrane type-1 domain-containing protein</fullName>
    </recommendedName>
</protein>
<evidence type="ECO:0000313" key="3">
    <source>
        <dbReference type="Proteomes" id="UP000037511"/>
    </source>
</evidence>
<comment type="caution">
    <text evidence="2">The sequence shown here is derived from an EMBL/GenBank/DDBJ whole genome shotgun (WGS) entry which is preliminary data.</text>
</comment>
<keyword evidence="1" id="KW-0472">Membrane</keyword>
<feature type="transmembrane region" description="Helical" evidence="1">
    <location>
        <begin position="79"/>
        <end position="95"/>
    </location>
</feature>
<dbReference type="Proteomes" id="UP000037511">
    <property type="component" value="Unassembled WGS sequence"/>
</dbReference>
<dbReference type="RefSeq" id="WP_050449878.1">
    <property type="nucleotide sequence ID" value="NZ_LGVG01000054.1"/>
</dbReference>
<name>A0AAW3HWW8_9BURK</name>
<accession>A0AAW3HWW8</accession>
<feature type="transmembrane region" description="Helical" evidence="1">
    <location>
        <begin position="41"/>
        <end position="64"/>
    </location>
</feature>
<evidence type="ECO:0000256" key="1">
    <source>
        <dbReference type="SAM" id="Phobius"/>
    </source>
</evidence>
<evidence type="ECO:0008006" key="4">
    <source>
        <dbReference type="Google" id="ProtNLM"/>
    </source>
</evidence>